<organism evidence="2 3">
    <name type="scientific">Lunasporangiospora selenospora</name>
    <dbReference type="NCBI Taxonomy" id="979761"/>
    <lineage>
        <taxon>Eukaryota</taxon>
        <taxon>Fungi</taxon>
        <taxon>Fungi incertae sedis</taxon>
        <taxon>Mucoromycota</taxon>
        <taxon>Mortierellomycotina</taxon>
        <taxon>Mortierellomycetes</taxon>
        <taxon>Mortierellales</taxon>
        <taxon>Mortierellaceae</taxon>
        <taxon>Lunasporangiospora</taxon>
    </lineage>
</organism>
<sequence length="233" mass="25744">MATTQEPSQDTPPLQNPTLLSAVAIEPHRRHRRSSSASSPSSSFTSPPQTYLGSDQPFRPSLDYLPPYSATPDLQSSALPPTEAQLFQIQELALPVTGSGLLSSQPQFICANPMHDQQYLLLGSGNALHSIDLTLPADRQSLRTHIQGVSFKEIHCLEEIGLVVVIAGRNSRVRCYDYDAVKRLVGYGHSKEGQGRVVECKRLGQVKNMIRTPTRGPLIVTDLDNRRPWLEHD</sequence>
<dbReference type="EMBL" id="JAABOA010001662">
    <property type="protein sequence ID" value="KAF9581115.1"/>
    <property type="molecule type" value="Genomic_DNA"/>
</dbReference>
<comment type="caution">
    <text evidence="2">The sequence shown here is derived from an EMBL/GenBank/DDBJ whole genome shotgun (WGS) entry which is preliminary data.</text>
</comment>
<evidence type="ECO:0000313" key="3">
    <source>
        <dbReference type="Proteomes" id="UP000780801"/>
    </source>
</evidence>
<keyword evidence="3" id="KW-1185">Reference proteome</keyword>
<feature type="region of interest" description="Disordered" evidence="1">
    <location>
        <begin position="1"/>
        <end position="77"/>
    </location>
</feature>
<name>A0A9P6FSP3_9FUNG</name>
<dbReference type="OrthoDB" id="6415790at2759"/>
<evidence type="ECO:0000313" key="2">
    <source>
        <dbReference type="EMBL" id="KAF9581115.1"/>
    </source>
</evidence>
<reference evidence="2" key="1">
    <citation type="journal article" date="2020" name="Fungal Divers.">
        <title>Resolving the Mortierellaceae phylogeny through synthesis of multi-gene phylogenetics and phylogenomics.</title>
        <authorList>
            <person name="Vandepol N."/>
            <person name="Liber J."/>
            <person name="Desiro A."/>
            <person name="Na H."/>
            <person name="Kennedy M."/>
            <person name="Barry K."/>
            <person name="Grigoriev I.V."/>
            <person name="Miller A.N."/>
            <person name="O'Donnell K."/>
            <person name="Stajich J.E."/>
            <person name="Bonito G."/>
        </authorList>
    </citation>
    <scope>NUCLEOTIDE SEQUENCE</scope>
    <source>
        <strain evidence="2">KOD1015</strain>
    </source>
</reference>
<dbReference type="Proteomes" id="UP000780801">
    <property type="component" value="Unassembled WGS sequence"/>
</dbReference>
<feature type="compositionally biased region" description="Low complexity" evidence="1">
    <location>
        <begin position="35"/>
        <end position="48"/>
    </location>
</feature>
<protein>
    <submittedName>
        <fullName evidence="2">Uncharacterized protein</fullName>
    </submittedName>
</protein>
<accession>A0A9P6FSP3</accession>
<feature type="compositionally biased region" description="Polar residues" evidence="1">
    <location>
        <begin position="1"/>
        <end position="19"/>
    </location>
</feature>
<evidence type="ECO:0000256" key="1">
    <source>
        <dbReference type="SAM" id="MobiDB-lite"/>
    </source>
</evidence>
<gene>
    <name evidence="2" type="ORF">BGW38_001989</name>
</gene>
<proteinExistence type="predicted"/>
<dbReference type="AlphaFoldDB" id="A0A9P6FSP3"/>